<dbReference type="PROSITE" id="PS50011">
    <property type="entry name" value="PROTEIN_KINASE_DOM"/>
    <property type="match status" value="1"/>
</dbReference>
<dbReference type="Gene3D" id="1.10.510.10">
    <property type="entry name" value="Transferase(Phosphotransferase) domain 1"/>
    <property type="match status" value="1"/>
</dbReference>
<evidence type="ECO:0000259" key="1">
    <source>
        <dbReference type="PROSITE" id="PS50011"/>
    </source>
</evidence>
<name>A0ABN7WC54_GIGMA</name>
<accession>A0ABN7WC54</accession>
<protein>
    <submittedName>
        <fullName evidence="2">43226_t:CDS:1</fullName>
    </submittedName>
</protein>
<dbReference type="InterPro" id="IPR001245">
    <property type="entry name" value="Ser-Thr/Tyr_kinase_cat_dom"/>
</dbReference>
<sequence>AFMLRKWVESSINDKSIKSLEYSSFVNLNIIFASKTNLIYRADSRDGNIVALKTFKSDVSHYDEEGFIREVRINNEIVYHKNIIQFLGITKDPKDKYFMVHEFASNGDLQSYLNTHRNLDWLTKINMAKDISNGIEHLHNANIVHRDLEHIGAFRW</sequence>
<gene>
    <name evidence="2" type="ORF">GMARGA_LOCUS28966</name>
</gene>
<dbReference type="InterPro" id="IPR011009">
    <property type="entry name" value="Kinase-like_dom_sf"/>
</dbReference>
<evidence type="ECO:0000313" key="2">
    <source>
        <dbReference type="EMBL" id="CAG8825908.1"/>
    </source>
</evidence>
<organism evidence="2 3">
    <name type="scientific">Gigaspora margarita</name>
    <dbReference type="NCBI Taxonomy" id="4874"/>
    <lineage>
        <taxon>Eukaryota</taxon>
        <taxon>Fungi</taxon>
        <taxon>Fungi incertae sedis</taxon>
        <taxon>Mucoromycota</taxon>
        <taxon>Glomeromycotina</taxon>
        <taxon>Glomeromycetes</taxon>
        <taxon>Diversisporales</taxon>
        <taxon>Gigasporaceae</taxon>
        <taxon>Gigaspora</taxon>
    </lineage>
</organism>
<dbReference type="EMBL" id="CAJVQB010038115">
    <property type="protein sequence ID" value="CAG8825908.1"/>
    <property type="molecule type" value="Genomic_DNA"/>
</dbReference>
<dbReference type="InterPro" id="IPR000719">
    <property type="entry name" value="Prot_kinase_dom"/>
</dbReference>
<dbReference type="PANTHER" id="PTHR24416">
    <property type="entry name" value="TYROSINE-PROTEIN KINASE RECEPTOR"/>
    <property type="match status" value="1"/>
</dbReference>
<feature type="domain" description="Protein kinase" evidence="1">
    <location>
        <begin position="25"/>
        <end position="156"/>
    </location>
</feature>
<reference evidence="2 3" key="1">
    <citation type="submission" date="2021-06" db="EMBL/GenBank/DDBJ databases">
        <authorList>
            <person name="Kallberg Y."/>
            <person name="Tangrot J."/>
            <person name="Rosling A."/>
        </authorList>
    </citation>
    <scope>NUCLEOTIDE SEQUENCE [LARGE SCALE GENOMIC DNA]</scope>
    <source>
        <strain evidence="2 3">120-4 pot B 10/14</strain>
    </source>
</reference>
<dbReference type="InterPro" id="IPR050122">
    <property type="entry name" value="RTK"/>
</dbReference>
<dbReference type="Proteomes" id="UP000789901">
    <property type="component" value="Unassembled WGS sequence"/>
</dbReference>
<keyword evidence="3" id="KW-1185">Reference proteome</keyword>
<proteinExistence type="predicted"/>
<dbReference type="SUPFAM" id="SSF56112">
    <property type="entry name" value="Protein kinase-like (PK-like)"/>
    <property type="match status" value="1"/>
</dbReference>
<comment type="caution">
    <text evidence="2">The sequence shown here is derived from an EMBL/GenBank/DDBJ whole genome shotgun (WGS) entry which is preliminary data.</text>
</comment>
<evidence type="ECO:0000313" key="3">
    <source>
        <dbReference type="Proteomes" id="UP000789901"/>
    </source>
</evidence>
<dbReference type="Pfam" id="PF07714">
    <property type="entry name" value="PK_Tyr_Ser-Thr"/>
    <property type="match status" value="1"/>
</dbReference>
<feature type="non-terminal residue" evidence="2">
    <location>
        <position position="1"/>
    </location>
</feature>
<dbReference type="PANTHER" id="PTHR24416:SF611">
    <property type="entry name" value="TYROSINE-PROTEIN KINASE TRANSMEMBRANE RECEPTOR ROR"/>
    <property type="match status" value="1"/>
</dbReference>